<dbReference type="SUPFAM" id="SSF55781">
    <property type="entry name" value="GAF domain-like"/>
    <property type="match status" value="1"/>
</dbReference>
<dbReference type="Proteomes" id="UP000546324">
    <property type="component" value="Unassembled WGS sequence"/>
</dbReference>
<protein>
    <submittedName>
        <fullName evidence="2">GAF domain-containing protein</fullName>
    </submittedName>
</protein>
<sequence length="253" mass="26887">MTDPLLREIPDLRPPHLADALAEITSQLTGGPDSATVLRLVTDAGTGMLGAAATGVMLVDPRGGVEVVAASDRPARFVELLQTQTEQGPCLDCIATGAIVTAQDLESERARWPAFVPAAVEMGYRAVAAVPLRLDGQAMGGLNLLYGEPTSWPVWHLRLAQVVSDLAVLGLVQEHGDRRADRLAERTMTVLNDLVHLDHAVGMVAGTLDLDPDAARSAIMSYARRLQRPLLDVARAVTQGDLNPADLTADRPG</sequence>
<dbReference type="AlphaFoldDB" id="A0A7X0G4Y7"/>
<dbReference type="RefSeq" id="WP_185031402.1">
    <property type="nucleotide sequence ID" value="NZ_JACHMQ010000001.1"/>
</dbReference>
<evidence type="ECO:0000259" key="1">
    <source>
        <dbReference type="Pfam" id="PF13185"/>
    </source>
</evidence>
<evidence type="ECO:0000313" key="3">
    <source>
        <dbReference type="Proteomes" id="UP000546324"/>
    </source>
</evidence>
<dbReference type="Pfam" id="PF13185">
    <property type="entry name" value="GAF_2"/>
    <property type="match status" value="1"/>
</dbReference>
<keyword evidence="3" id="KW-1185">Reference proteome</keyword>
<dbReference type="Gene3D" id="3.30.450.40">
    <property type="match status" value="1"/>
</dbReference>
<proteinExistence type="predicted"/>
<dbReference type="PIRSF" id="PIRSF036625">
    <property type="entry name" value="GAF_ANTAR"/>
    <property type="match status" value="1"/>
</dbReference>
<organism evidence="2 3">
    <name type="scientific">Actinomadura coerulea</name>
    <dbReference type="NCBI Taxonomy" id="46159"/>
    <lineage>
        <taxon>Bacteria</taxon>
        <taxon>Bacillati</taxon>
        <taxon>Actinomycetota</taxon>
        <taxon>Actinomycetes</taxon>
        <taxon>Streptosporangiales</taxon>
        <taxon>Thermomonosporaceae</taxon>
        <taxon>Actinomadura</taxon>
    </lineage>
</organism>
<feature type="domain" description="GAF" evidence="1">
    <location>
        <begin position="34"/>
        <end position="168"/>
    </location>
</feature>
<dbReference type="InterPro" id="IPR029016">
    <property type="entry name" value="GAF-like_dom_sf"/>
</dbReference>
<accession>A0A7X0G4Y7</accession>
<comment type="caution">
    <text evidence="2">The sequence shown here is derived from an EMBL/GenBank/DDBJ whole genome shotgun (WGS) entry which is preliminary data.</text>
</comment>
<gene>
    <name evidence="2" type="ORF">BKA00_006407</name>
</gene>
<reference evidence="2 3" key="1">
    <citation type="submission" date="2020-08" db="EMBL/GenBank/DDBJ databases">
        <title>Sequencing the genomes of 1000 actinobacteria strains.</title>
        <authorList>
            <person name="Klenk H.-P."/>
        </authorList>
    </citation>
    <scope>NUCLEOTIDE SEQUENCE [LARGE SCALE GENOMIC DNA]</scope>
    <source>
        <strain evidence="2 3">DSM 43675</strain>
    </source>
</reference>
<dbReference type="EMBL" id="JACHMQ010000001">
    <property type="protein sequence ID" value="MBB6399493.1"/>
    <property type="molecule type" value="Genomic_DNA"/>
</dbReference>
<dbReference type="InterPro" id="IPR012074">
    <property type="entry name" value="GAF_ANTAR"/>
</dbReference>
<name>A0A7X0G4Y7_9ACTN</name>
<dbReference type="InterPro" id="IPR003018">
    <property type="entry name" value="GAF"/>
</dbReference>
<evidence type="ECO:0000313" key="2">
    <source>
        <dbReference type="EMBL" id="MBB6399493.1"/>
    </source>
</evidence>